<reference evidence="1 2" key="1">
    <citation type="journal article" date="2022" name="G3 (Bethesda)">
        <title>Whole-genome sequence and methylome profiling of the almond [Prunus dulcis (Mill.) D.A. Webb] cultivar 'Nonpareil'.</title>
        <authorList>
            <person name="D'Amico-Willman K.M."/>
            <person name="Ouma W.Z."/>
            <person name="Meulia T."/>
            <person name="Sideli G.M."/>
            <person name="Gradziel T.M."/>
            <person name="Fresnedo-Ramirez J."/>
        </authorList>
    </citation>
    <scope>NUCLEOTIDE SEQUENCE [LARGE SCALE GENOMIC DNA]</scope>
    <source>
        <strain evidence="1">Clone GOH B32 T37-40</strain>
    </source>
</reference>
<protein>
    <submittedName>
        <fullName evidence="1">Uncharacterized protein</fullName>
    </submittedName>
</protein>
<organism evidence="1 2">
    <name type="scientific">Prunus dulcis</name>
    <name type="common">Almond</name>
    <name type="synonym">Amygdalus dulcis</name>
    <dbReference type="NCBI Taxonomy" id="3755"/>
    <lineage>
        <taxon>Eukaryota</taxon>
        <taxon>Viridiplantae</taxon>
        <taxon>Streptophyta</taxon>
        <taxon>Embryophyta</taxon>
        <taxon>Tracheophyta</taxon>
        <taxon>Spermatophyta</taxon>
        <taxon>Magnoliopsida</taxon>
        <taxon>eudicotyledons</taxon>
        <taxon>Gunneridae</taxon>
        <taxon>Pentapetalae</taxon>
        <taxon>rosids</taxon>
        <taxon>fabids</taxon>
        <taxon>Rosales</taxon>
        <taxon>Rosaceae</taxon>
        <taxon>Amygdaloideae</taxon>
        <taxon>Amygdaleae</taxon>
        <taxon>Prunus</taxon>
    </lineage>
</organism>
<comment type="caution">
    <text evidence="1">The sequence shown here is derived from an EMBL/GenBank/DDBJ whole genome shotgun (WGS) entry which is preliminary data.</text>
</comment>
<proteinExistence type="predicted"/>
<sequence length="149" mass="17054">MLEYGRVEHCKEILQCVVFGLWRLWKSRNSDVFDGCIWDPGDFVDQFHSQMQEYKVAQTSTKPVINELPRPPEQHDRSNCKWTKPAQGWKKANCDGAWLKHTQKGSVGWHGFGYGSGSYQRSFTYLCEDSVDACGSGVRLEVPHANAKR</sequence>
<dbReference type="EMBL" id="JAJFAZ020000008">
    <property type="protein sequence ID" value="KAI5313909.1"/>
    <property type="molecule type" value="Genomic_DNA"/>
</dbReference>
<accession>A0AAD4UXG4</accession>
<dbReference type="Proteomes" id="UP001054821">
    <property type="component" value="Chromosome 8"/>
</dbReference>
<name>A0AAD4UXG4_PRUDU</name>
<gene>
    <name evidence="1" type="ORF">L3X38_043085</name>
</gene>
<keyword evidence="2" id="KW-1185">Reference proteome</keyword>
<dbReference type="AlphaFoldDB" id="A0AAD4UXG4"/>
<evidence type="ECO:0000313" key="2">
    <source>
        <dbReference type="Proteomes" id="UP001054821"/>
    </source>
</evidence>
<evidence type="ECO:0000313" key="1">
    <source>
        <dbReference type="EMBL" id="KAI5313909.1"/>
    </source>
</evidence>